<evidence type="ECO:0000256" key="1">
    <source>
        <dbReference type="ARBA" id="ARBA00001096"/>
    </source>
</evidence>
<dbReference type="GO" id="GO:0047938">
    <property type="term" value="F:glucose-6-phosphate 1-epimerase activity"/>
    <property type="evidence" value="ECO:0007669"/>
    <property type="project" value="UniProtKB-UniRule"/>
</dbReference>
<keyword evidence="4 5" id="KW-0413">Isomerase</keyword>
<comment type="catalytic activity">
    <reaction evidence="1">
        <text>alpha-D-glucose 6-phosphate = beta-D-glucose 6-phosphate</text>
        <dbReference type="Rhea" id="RHEA:16249"/>
        <dbReference type="ChEBI" id="CHEBI:58225"/>
        <dbReference type="ChEBI" id="CHEBI:58247"/>
        <dbReference type="EC" id="5.1.3.15"/>
    </reaction>
</comment>
<gene>
    <name evidence="8" type="ORF">HYH03_005607</name>
</gene>
<evidence type="ECO:0000313" key="8">
    <source>
        <dbReference type="EMBL" id="KAG2496379.1"/>
    </source>
</evidence>
<dbReference type="PANTHER" id="PTHR11122:SF13">
    <property type="entry name" value="GLUCOSE-6-PHOSPHATE 1-EPIMERASE"/>
    <property type="match status" value="1"/>
</dbReference>
<accession>A0A835Y751</accession>
<dbReference type="AlphaFoldDB" id="A0A835Y751"/>
<evidence type="ECO:0000256" key="7">
    <source>
        <dbReference type="PIRSR" id="PIRSR016020-2"/>
    </source>
</evidence>
<evidence type="ECO:0000256" key="5">
    <source>
        <dbReference type="PIRNR" id="PIRNR016020"/>
    </source>
</evidence>
<organism evidence="8 9">
    <name type="scientific">Edaphochlamys debaryana</name>
    <dbReference type="NCBI Taxonomy" id="47281"/>
    <lineage>
        <taxon>Eukaryota</taxon>
        <taxon>Viridiplantae</taxon>
        <taxon>Chlorophyta</taxon>
        <taxon>core chlorophytes</taxon>
        <taxon>Chlorophyceae</taxon>
        <taxon>CS clade</taxon>
        <taxon>Chlamydomonadales</taxon>
        <taxon>Chlamydomonadales incertae sedis</taxon>
        <taxon>Edaphochlamys</taxon>
    </lineage>
</organism>
<proteinExistence type="inferred from homology"/>
<feature type="active site" evidence="6">
    <location>
        <position position="252"/>
    </location>
</feature>
<name>A0A835Y751_9CHLO</name>
<comment type="similarity">
    <text evidence="2 5">Belongs to the glucose-6-phosphate 1-epimerase family.</text>
</comment>
<dbReference type="GO" id="GO:0030246">
    <property type="term" value="F:carbohydrate binding"/>
    <property type="evidence" value="ECO:0007669"/>
    <property type="project" value="UniProtKB-UniRule"/>
</dbReference>
<feature type="binding site" evidence="7">
    <location>
        <position position="77"/>
    </location>
    <ligand>
        <name>substrate</name>
    </ligand>
</feature>
<evidence type="ECO:0000256" key="2">
    <source>
        <dbReference type="ARBA" id="ARBA00005866"/>
    </source>
</evidence>
<dbReference type="InterPro" id="IPR008183">
    <property type="entry name" value="Aldose_1/G6P_1-epimerase"/>
</dbReference>
<dbReference type="Gene3D" id="2.70.98.10">
    <property type="match status" value="1"/>
</dbReference>
<feature type="active site" evidence="6">
    <location>
        <position position="145"/>
    </location>
</feature>
<evidence type="ECO:0000256" key="4">
    <source>
        <dbReference type="ARBA" id="ARBA00023235"/>
    </source>
</evidence>
<dbReference type="InterPro" id="IPR025532">
    <property type="entry name" value="G6P_1-epimerase"/>
</dbReference>
<dbReference type="CDD" id="cd09020">
    <property type="entry name" value="D-hex-6-P-epi_like"/>
    <property type="match status" value="1"/>
</dbReference>
<dbReference type="EMBL" id="JAEHOE010000019">
    <property type="protein sequence ID" value="KAG2496379.1"/>
    <property type="molecule type" value="Genomic_DNA"/>
</dbReference>
<dbReference type="Proteomes" id="UP000612055">
    <property type="component" value="Unassembled WGS sequence"/>
</dbReference>
<keyword evidence="9" id="KW-1185">Reference proteome</keyword>
<protein>
    <recommendedName>
        <fullName evidence="3 5">glucose-6-phosphate 1-epimerase</fullName>
        <ecNumber evidence="3 5">5.1.3.15</ecNumber>
    </recommendedName>
</protein>
<dbReference type="PANTHER" id="PTHR11122">
    <property type="entry name" value="APOSPORY-ASSOCIATED PROTEIN C-RELATED"/>
    <property type="match status" value="1"/>
</dbReference>
<reference evidence="8" key="1">
    <citation type="journal article" date="2020" name="bioRxiv">
        <title>Comparative genomics of Chlamydomonas.</title>
        <authorList>
            <person name="Craig R.J."/>
            <person name="Hasan A.R."/>
            <person name="Ness R.W."/>
            <person name="Keightley P.D."/>
        </authorList>
    </citation>
    <scope>NUCLEOTIDE SEQUENCE</scope>
    <source>
        <strain evidence="8">CCAP 11/70</strain>
    </source>
</reference>
<evidence type="ECO:0000256" key="3">
    <source>
        <dbReference type="ARBA" id="ARBA00012083"/>
    </source>
</evidence>
<dbReference type="GO" id="GO:0005737">
    <property type="term" value="C:cytoplasm"/>
    <property type="evidence" value="ECO:0007669"/>
    <property type="project" value="TreeGrafter"/>
</dbReference>
<dbReference type="EC" id="5.1.3.15" evidence="3 5"/>
<sequence length="285" mass="31375">MESLDRVTLRTQGGQTAEVSVYAGHVLSWRNADGQDYLFMSKNAVFQPPKAIRGGVPICFPQFSNFGRLTQQHGFVRNKQWKLVEKSDWAVTLSLDYDGQEFPDYPHPFTLTTRVELCDDVLEQRLAVTNTGKGPGPMPFTAALHTYYTVSDISNVEVEGLQGLQYLDNADGRLQKAEAEARVVFPGEVDRIYIDAPDTVKIHDKGAPGGGLTYEVRKRGFHDAILWNPAAVKAAAMSDLGDPEWKRMVCLEPGLVVTKPVELDPGATWEGAQSLRVLRGGAAAL</sequence>
<feature type="binding site" evidence="7">
    <location>
        <position position="72"/>
    </location>
    <ligand>
        <name>substrate</name>
    </ligand>
</feature>
<feature type="binding site" evidence="7">
    <location>
        <position position="53"/>
    </location>
    <ligand>
        <name>substrate</name>
    </ligand>
</feature>
<dbReference type="InterPro" id="IPR014718">
    <property type="entry name" value="GH-type_carb-bd"/>
</dbReference>
<dbReference type="SUPFAM" id="SSF74650">
    <property type="entry name" value="Galactose mutarotase-like"/>
    <property type="match status" value="1"/>
</dbReference>
<dbReference type="InterPro" id="IPR011013">
    <property type="entry name" value="Gal_mutarotase_sf_dom"/>
</dbReference>
<dbReference type="PIRSF" id="PIRSF016020">
    <property type="entry name" value="PHexose_mutarotase"/>
    <property type="match status" value="1"/>
</dbReference>
<dbReference type="Pfam" id="PF01263">
    <property type="entry name" value="Aldose_epim"/>
    <property type="match status" value="1"/>
</dbReference>
<dbReference type="GO" id="GO:0005975">
    <property type="term" value="P:carbohydrate metabolic process"/>
    <property type="evidence" value="ECO:0007669"/>
    <property type="project" value="InterPro"/>
</dbReference>
<evidence type="ECO:0000256" key="6">
    <source>
        <dbReference type="PIRSR" id="PIRSR016020-1"/>
    </source>
</evidence>
<dbReference type="OrthoDB" id="1659429at2759"/>
<evidence type="ECO:0000313" key="9">
    <source>
        <dbReference type="Proteomes" id="UP000612055"/>
    </source>
</evidence>
<comment type="caution">
    <text evidence="8">The sequence shown here is derived from an EMBL/GenBank/DDBJ whole genome shotgun (WGS) entry which is preliminary data.</text>
</comment>